<dbReference type="InterPro" id="IPR017907">
    <property type="entry name" value="Znf_RING_CS"/>
</dbReference>
<evidence type="ECO:0000256" key="10">
    <source>
        <dbReference type="SAM" id="MobiDB-lite"/>
    </source>
</evidence>
<dbReference type="GO" id="GO:0016567">
    <property type="term" value="P:protein ubiquitination"/>
    <property type="evidence" value="ECO:0007669"/>
    <property type="project" value="InterPro"/>
</dbReference>
<keyword evidence="4" id="KW-0479">Metal-binding</keyword>
<keyword evidence="8" id="KW-0862">Zinc</keyword>
<comment type="catalytic activity">
    <reaction evidence="1">
        <text>[E2 ubiquitin-conjugating enzyme]-S-ubiquitinyl-L-cysteine + [acceptor protein]-L-lysine = [E2 ubiquitin-conjugating enzyme]-L-cysteine + [acceptor protein]-N(6)-ubiquitinyl-L-lysine.</text>
        <dbReference type="EC" id="2.3.2.31"/>
    </reaction>
</comment>
<dbReference type="Gene3D" id="1.20.120.1750">
    <property type="match status" value="1"/>
</dbReference>
<dbReference type="PROSITE" id="PS00518">
    <property type="entry name" value="ZF_RING_1"/>
    <property type="match status" value="1"/>
</dbReference>
<keyword evidence="7" id="KW-0833">Ubl conjugation pathway</keyword>
<dbReference type="GO" id="GO:0008270">
    <property type="term" value="F:zinc ion binding"/>
    <property type="evidence" value="ECO:0007669"/>
    <property type="project" value="UniProtKB-KW"/>
</dbReference>
<gene>
    <name evidence="13" type="ORF">EJ02DRAFT_446073</name>
</gene>
<dbReference type="CDD" id="cd20335">
    <property type="entry name" value="BRcat_RBR"/>
    <property type="match status" value="1"/>
</dbReference>
<evidence type="ECO:0000313" key="13">
    <source>
        <dbReference type="EMBL" id="KAF1939586.1"/>
    </source>
</evidence>
<dbReference type="InterPro" id="IPR031127">
    <property type="entry name" value="E3_UB_ligase_RBR"/>
</dbReference>
<keyword evidence="5" id="KW-0677">Repeat</keyword>
<dbReference type="InterPro" id="IPR013083">
    <property type="entry name" value="Znf_RING/FYVE/PHD"/>
</dbReference>
<protein>
    <recommendedName>
        <fullName evidence="2">RBR-type E3 ubiquitin transferase</fullName>
        <ecNumber evidence="2">2.3.2.31</ecNumber>
    </recommendedName>
</protein>
<dbReference type="AlphaFoldDB" id="A0A6A5SM07"/>
<evidence type="ECO:0000256" key="8">
    <source>
        <dbReference type="ARBA" id="ARBA00022833"/>
    </source>
</evidence>
<evidence type="ECO:0000256" key="2">
    <source>
        <dbReference type="ARBA" id="ARBA00012251"/>
    </source>
</evidence>
<accession>A0A6A5SM07</accession>
<evidence type="ECO:0000256" key="5">
    <source>
        <dbReference type="ARBA" id="ARBA00022737"/>
    </source>
</evidence>
<evidence type="ECO:0000256" key="3">
    <source>
        <dbReference type="ARBA" id="ARBA00022679"/>
    </source>
</evidence>
<dbReference type="PROSITE" id="PS51873">
    <property type="entry name" value="TRIAD"/>
    <property type="match status" value="1"/>
</dbReference>
<dbReference type="EC" id="2.3.2.31" evidence="2"/>
<dbReference type="InterPro" id="IPR001841">
    <property type="entry name" value="Znf_RING"/>
</dbReference>
<dbReference type="Pfam" id="PF01485">
    <property type="entry name" value="IBR"/>
    <property type="match status" value="2"/>
</dbReference>
<evidence type="ECO:0000256" key="4">
    <source>
        <dbReference type="ARBA" id="ARBA00022723"/>
    </source>
</evidence>
<dbReference type="Gene3D" id="3.30.40.10">
    <property type="entry name" value="Zinc/RING finger domain, C3HC4 (zinc finger)"/>
    <property type="match status" value="1"/>
</dbReference>
<evidence type="ECO:0000256" key="9">
    <source>
        <dbReference type="PROSITE-ProRule" id="PRU00175"/>
    </source>
</evidence>
<keyword evidence="14" id="KW-1185">Reference proteome</keyword>
<reference evidence="13" key="1">
    <citation type="journal article" date="2020" name="Stud. Mycol.">
        <title>101 Dothideomycetes genomes: a test case for predicting lifestyles and emergence of pathogens.</title>
        <authorList>
            <person name="Haridas S."/>
            <person name="Albert R."/>
            <person name="Binder M."/>
            <person name="Bloem J."/>
            <person name="Labutti K."/>
            <person name="Salamov A."/>
            <person name="Andreopoulos B."/>
            <person name="Baker S."/>
            <person name="Barry K."/>
            <person name="Bills G."/>
            <person name="Bluhm B."/>
            <person name="Cannon C."/>
            <person name="Castanera R."/>
            <person name="Culley D."/>
            <person name="Daum C."/>
            <person name="Ezra D."/>
            <person name="Gonzalez J."/>
            <person name="Henrissat B."/>
            <person name="Kuo A."/>
            <person name="Liang C."/>
            <person name="Lipzen A."/>
            <person name="Lutzoni F."/>
            <person name="Magnuson J."/>
            <person name="Mondo S."/>
            <person name="Nolan M."/>
            <person name="Ohm R."/>
            <person name="Pangilinan J."/>
            <person name="Park H.-J."/>
            <person name="Ramirez L."/>
            <person name="Alfaro M."/>
            <person name="Sun H."/>
            <person name="Tritt A."/>
            <person name="Yoshinaga Y."/>
            <person name="Zwiers L.-H."/>
            <person name="Turgeon B."/>
            <person name="Goodwin S."/>
            <person name="Spatafora J."/>
            <person name="Crous P."/>
            <person name="Grigoriev I."/>
        </authorList>
    </citation>
    <scope>NUCLEOTIDE SEQUENCE</scope>
    <source>
        <strain evidence="13">CBS 161.51</strain>
    </source>
</reference>
<proteinExistence type="predicted"/>
<dbReference type="InterPro" id="IPR044066">
    <property type="entry name" value="TRIAD_supradom"/>
</dbReference>
<sequence>MSDNHAANSVIESSDDEKEAGPSIINKELQSDVMNRPSVEFQCCACTDRFSCASMVTTPCGHRYCAECIKSLFMRSTRDEGLYPPKCCREQIPLALVAKHMHTDEFAAFELASVEYATRNRTYCSNYACATFIAPYNIELGTERATCPKCSTDTCVICNNRYHYGTDCPDDHALRQTRDLAREMGWQTCFACDRVVQLRSGCNHMTCPCSAEFCYACGVRWKECTCETADPNRIEERAEEIVDRDAGPNLLPAERIRRVYGLVAELQENHECEHSQKFQRIDDGAPRRGFRCEMCDARHHKYILQCRRCYVNVCEDCRRNRI</sequence>
<organism evidence="13 14">
    <name type="scientific">Clathrospora elynae</name>
    <dbReference type="NCBI Taxonomy" id="706981"/>
    <lineage>
        <taxon>Eukaryota</taxon>
        <taxon>Fungi</taxon>
        <taxon>Dikarya</taxon>
        <taxon>Ascomycota</taxon>
        <taxon>Pezizomycotina</taxon>
        <taxon>Dothideomycetes</taxon>
        <taxon>Pleosporomycetidae</taxon>
        <taxon>Pleosporales</taxon>
        <taxon>Diademaceae</taxon>
        <taxon>Clathrospora</taxon>
    </lineage>
</organism>
<keyword evidence="6 9" id="KW-0863">Zinc-finger</keyword>
<evidence type="ECO:0000259" key="12">
    <source>
        <dbReference type="PROSITE" id="PS51873"/>
    </source>
</evidence>
<dbReference type="InterPro" id="IPR002867">
    <property type="entry name" value="IBR_dom"/>
</dbReference>
<feature type="domain" description="RING-type" evidence="12">
    <location>
        <begin position="37"/>
        <end position="235"/>
    </location>
</feature>
<keyword evidence="3" id="KW-0808">Transferase</keyword>
<dbReference type="SUPFAM" id="SSF57850">
    <property type="entry name" value="RING/U-box"/>
    <property type="match status" value="3"/>
</dbReference>
<feature type="region of interest" description="Disordered" evidence="10">
    <location>
        <begin position="1"/>
        <end position="21"/>
    </location>
</feature>
<evidence type="ECO:0000259" key="11">
    <source>
        <dbReference type="PROSITE" id="PS50089"/>
    </source>
</evidence>
<dbReference type="Proteomes" id="UP000800038">
    <property type="component" value="Unassembled WGS sequence"/>
</dbReference>
<evidence type="ECO:0000256" key="1">
    <source>
        <dbReference type="ARBA" id="ARBA00001798"/>
    </source>
</evidence>
<name>A0A6A5SM07_9PLEO</name>
<dbReference type="PROSITE" id="PS50089">
    <property type="entry name" value="ZF_RING_2"/>
    <property type="match status" value="1"/>
</dbReference>
<evidence type="ECO:0000313" key="14">
    <source>
        <dbReference type="Proteomes" id="UP000800038"/>
    </source>
</evidence>
<dbReference type="CDD" id="cd22584">
    <property type="entry name" value="Rcat_RBR_unk"/>
    <property type="match status" value="1"/>
</dbReference>
<dbReference type="PANTHER" id="PTHR11685">
    <property type="entry name" value="RBR FAMILY RING FINGER AND IBR DOMAIN-CONTAINING"/>
    <property type="match status" value="1"/>
</dbReference>
<evidence type="ECO:0000256" key="6">
    <source>
        <dbReference type="ARBA" id="ARBA00022771"/>
    </source>
</evidence>
<dbReference type="EMBL" id="ML976078">
    <property type="protein sequence ID" value="KAF1939586.1"/>
    <property type="molecule type" value="Genomic_DNA"/>
</dbReference>
<feature type="compositionally biased region" description="Polar residues" evidence="10">
    <location>
        <begin position="1"/>
        <end position="12"/>
    </location>
</feature>
<feature type="domain" description="RING-type" evidence="11">
    <location>
        <begin position="43"/>
        <end position="87"/>
    </location>
</feature>
<dbReference type="GO" id="GO:0061630">
    <property type="term" value="F:ubiquitin protein ligase activity"/>
    <property type="evidence" value="ECO:0007669"/>
    <property type="project" value="UniProtKB-EC"/>
</dbReference>
<dbReference type="OrthoDB" id="10009520at2759"/>
<evidence type="ECO:0000256" key="7">
    <source>
        <dbReference type="ARBA" id="ARBA00022786"/>
    </source>
</evidence>